<evidence type="ECO:0000256" key="2">
    <source>
        <dbReference type="ARBA" id="ARBA00008361"/>
    </source>
</evidence>
<dbReference type="SUPFAM" id="SSF53335">
    <property type="entry name" value="S-adenosyl-L-methionine-dependent methyltransferases"/>
    <property type="match status" value="1"/>
</dbReference>
<dbReference type="InterPro" id="IPR029063">
    <property type="entry name" value="SAM-dependent_MTases_sf"/>
</dbReference>
<dbReference type="Gene3D" id="3.40.50.150">
    <property type="entry name" value="Vaccinia Virus protein VP39"/>
    <property type="match status" value="1"/>
</dbReference>
<evidence type="ECO:0000256" key="5">
    <source>
        <dbReference type="ARBA" id="ARBA00022968"/>
    </source>
</evidence>
<evidence type="ECO:0000256" key="6">
    <source>
        <dbReference type="ARBA" id="ARBA00023180"/>
    </source>
</evidence>
<dbReference type="AlphaFoldDB" id="A0AAN9RIH9"/>
<evidence type="ECO:0000256" key="1">
    <source>
        <dbReference type="ARBA" id="ARBA00004606"/>
    </source>
</evidence>
<protein>
    <recommendedName>
        <fullName evidence="8">Methyltransferase</fullName>
        <ecNumber evidence="8">2.1.1.-</ecNumber>
    </recommendedName>
</protein>
<dbReference type="Pfam" id="PF03141">
    <property type="entry name" value="Methyltransf_29"/>
    <property type="match status" value="1"/>
</dbReference>
<dbReference type="GO" id="GO:0008168">
    <property type="term" value="F:methyltransferase activity"/>
    <property type="evidence" value="ECO:0007669"/>
    <property type="project" value="UniProtKB-UniRule"/>
</dbReference>
<evidence type="ECO:0000256" key="7">
    <source>
        <dbReference type="ARBA" id="ARBA00037847"/>
    </source>
</evidence>
<evidence type="ECO:0000256" key="4">
    <source>
        <dbReference type="ARBA" id="ARBA00022679"/>
    </source>
</evidence>
<dbReference type="GO" id="GO:0005768">
    <property type="term" value="C:endosome"/>
    <property type="evidence" value="ECO:0007669"/>
    <property type="project" value="TreeGrafter"/>
</dbReference>
<name>A0AAN9RIH9_PHACN</name>
<reference evidence="9 10" key="1">
    <citation type="submission" date="2024-01" db="EMBL/GenBank/DDBJ databases">
        <title>The genomes of 5 underutilized Papilionoideae crops provide insights into root nodulation and disease resistanc.</title>
        <authorList>
            <person name="Jiang F."/>
        </authorList>
    </citation>
    <scope>NUCLEOTIDE SEQUENCE [LARGE SCALE GENOMIC DNA]</scope>
    <source>
        <strain evidence="9">JINMINGXINNONG_FW02</strain>
        <tissue evidence="9">Leaves</tissue>
    </source>
</reference>
<comment type="subcellular location">
    <subcellularLocation>
        <location evidence="7">Endomembrane system</location>
        <topology evidence="7">Single-pass membrane protein</topology>
    </subcellularLocation>
    <subcellularLocation>
        <location evidence="1 8">Membrane</location>
        <topology evidence="1 8">Single-pass type II membrane protein</topology>
    </subcellularLocation>
</comment>
<evidence type="ECO:0000256" key="8">
    <source>
        <dbReference type="RuleBase" id="RU366043"/>
    </source>
</evidence>
<keyword evidence="4 8" id="KW-0808">Transferase</keyword>
<comment type="caution">
    <text evidence="9">The sequence shown here is derived from an EMBL/GenBank/DDBJ whole genome shotgun (WGS) entry which is preliminary data.</text>
</comment>
<keyword evidence="5 8" id="KW-0735">Signal-anchor</keyword>
<keyword evidence="6 8" id="KW-0325">Glycoprotein</keyword>
<dbReference type="GO" id="GO:0005802">
    <property type="term" value="C:trans-Golgi network"/>
    <property type="evidence" value="ECO:0007669"/>
    <property type="project" value="TreeGrafter"/>
</dbReference>
<dbReference type="Proteomes" id="UP001374584">
    <property type="component" value="Unassembled WGS sequence"/>
</dbReference>
<dbReference type="PANTHER" id="PTHR10108:SF1123">
    <property type="entry name" value="METHYLTRANSFERASE"/>
    <property type="match status" value="1"/>
</dbReference>
<dbReference type="GO" id="GO:0032259">
    <property type="term" value="P:methylation"/>
    <property type="evidence" value="ECO:0007669"/>
    <property type="project" value="UniProtKB-KW"/>
</dbReference>
<evidence type="ECO:0000313" key="10">
    <source>
        <dbReference type="Proteomes" id="UP001374584"/>
    </source>
</evidence>
<evidence type="ECO:0000313" key="9">
    <source>
        <dbReference type="EMBL" id="KAK7372527.1"/>
    </source>
</evidence>
<accession>A0AAN9RIH9</accession>
<dbReference type="PANTHER" id="PTHR10108">
    <property type="entry name" value="SAM-DEPENDENT METHYLTRANSFERASE"/>
    <property type="match status" value="1"/>
</dbReference>
<proteinExistence type="inferred from homology"/>
<dbReference type="EC" id="2.1.1.-" evidence="8"/>
<comment type="similarity">
    <text evidence="2 8">Belongs to the methyltransferase superfamily.</text>
</comment>
<gene>
    <name evidence="9" type="ORF">VNO80_05908</name>
</gene>
<dbReference type="InterPro" id="IPR004159">
    <property type="entry name" value="Put_SAM_MeTrfase"/>
</dbReference>
<evidence type="ECO:0000256" key="3">
    <source>
        <dbReference type="ARBA" id="ARBA00022603"/>
    </source>
</evidence>
<keyword evidence="5 8" id="KW-0812">Transmembrane</keyword>
<keyword evidence="3 8" id="KW-0489">Methyltransferase</keyword>
<keyword evidence="10" id="KW-1185">Reference proteome</keyword>
<sequence length="120" mass="13797">MDMNAGYAGFAAVLVDLPVWVMNVVPIDVPDTLNIVMDRWLIGMYHDWCESFSTYPRTYDILHSSFLFKYLGQRCDILDVVVEIDRILRPNGYLLVQDSMEILNAHFKFAFTSLTEPTLG</sequence>
<dbReference type="GO" id="GO:0016020">
    <property type="term" value="C:membrane"/>
    <property type="evidence" value="ECO:0007669"/>
    <property type="project" value="UniProtKB-SubCell"/>
</dbReference>
<organism evidence="9 10">
    <name type="scientific">Phaseolus coccineus</name>
    <name type="common">Scarlet runner bean</name>
    <name type="synonym">Phaseolus multiflorus</name>
    <dbReference type="NCBI Taxonomy" id="3886"/>
    <lineage>
        <taxon>Eukaryota</taxon>
        <taxon>Viridiplantae</taxon>
        <taxon>Streptophyta</taxon>
        <taxon>Embryophyta</taxon>
        <taxon>Tracheophyta</taxon>
        <taxon>Spermatophyta</taxon>
        <taxon>Magnoliopsida</taxon>
        <taxon>eudicotyledons</taxon>
        <taxon>Gunneridae</taxon>
        <taxon>Pentapetalae</taxon>
        <taxon>rosids</taxon>
        <taxon>fabids</taxon>
        <taxon>Fabales</taxon>
        <taxon>Fabaceae</taxon>
        <taxon>Papilionoideae</taxon>
        <taxon>50 kb inversion clade</taxon>
        <taxon>NPAAA clade</taxon>
        <taxon>indigoferoid/millettioid clade</taxon>
        <taxon>Phaseoleae</taxon>
        <taxon>Phaseolus</taxon>
    </lineage>
</organism>
<dbReference type="EMBL" id="JAYMYR010000003">
    <property type="protein sequence ID" value="KAK7372527.1"/>
    <property type="molecule type" value="Genomic_DNA"/>
</dbReference>